<dbReference type="AlphaFoldDB" id="A0A3E2TB91"/>
<sequence length="149" mass="15771">MMMPANYSVIAENEMTYVNGGASFIDAIGAVTAPIWNLDNVKAFSTNIVTLIGNNFITGTIQNTLGYVFSGHATKADLGTMFGKVVGADKFKAGQIGDGIAQILGSAAAIYNLGRTEVKNTAGDVKLFKTEPTPKYTIKKNGNSLEIWG</sequence>
<dbReference type="Proteomes" id="UP000261140">
    <property type="component" value="Unassembled WGS sequence"/>
</dbReference>
<gene>
    <name evidence="1" type="ORF">DWZ89_05715</name>
</gene>
<evidence type="ECO:0000313" key="1">
    <source>
        <dbReference type="EMBL" id="RGB71990.1"/>
    </source>
</evidence>
<reference evidence="1 2" key="1">
    <citation type="submission" date="2018-08" db="EMBL/GenBank/DDBJ databases">
        <title>A genome reference for cultivated species of the human gut microbiota.</title>
        <authorList>
            <person name="Zou Y."/>
            <person name="Xue W."/>
            <person name="Luo G."/>
        </authorList>
    </citation>
    <scope>NUCLEOTIDE SEQUENCE [LARGE SCALE GENOMIC DNA]</scope>
    <source>
        <strain evidence="1 2">AF36-11AT</strain>
    </source>
</reference>
<name>A0A3E2TB91_9FIRM</name>
<proteinExistence type="predicted"/>
<organism evidence="1 2">
    <name type="scientific">Faecalibacterium prausnitzii</name>
    <dbReference type="NCBI Taxonomy" id="853"/>
    <lineage>
        <taxon>Bacteria</taxon>
        <taxon>Bacillati</taxon>
        <taxon>Bacillota</taxon>
        <taxon>Clostridia</taxon>
        <taxon>Eubacteriales</taxon>
        <taxon>Oscillospiraceae</taxon>
        <taxon>Faecalibacterium</taxon>
    </lineage>
</organism>
<accession>A0A3E2TB91</accession>
<protein>
    <submittedName>
        <fullName evidence="1">Uncharacterized protein</fullName>
    </submittedName>
</protein>
<dbReference type="RefSeq" id="WP_117505245.1">
    <property type="nucleotide sequence ID" value="NZ_QVEQ01000003.1"/>
</dbReference>
<comment type="caution">
    <text evidence="1">The sequence shown here is derived from an EMBL/GenBank/DDBJ whole genome shotgun (WGS) entry which is preliminary data.</text>
</comment>
<dbReference type="EMBL" id="QVEQ01000003">
    <property type="protein sequence ID" value="RGB71990.1"/>
    <property type="molecule type" value="Genomic_DNA"/>
</dbReference>
<evidence type="ECO:0000313" key="2">
    <source>
        <dbReference type="Proteomes" id="UP000261140"/>
    </source>
</evidence>